<organism evidence="1 2">
    <name type="scientific">Paenibacillus chibensis</name>
    <dbReference type="NCBI Taxonomy" id="59846"/>
    <lineage>
        <taxon>Bacteria</taxon>
        <taxon>Bacillati</taxon>
        <taxon>Bacillota</taxon>
        <taxon>Bacilli</taxon>
        <taxon>Bacillales</taxon>
        <taxon>Paenibacillaceae</taxon>
        <taxon>Paenibacillus</taxon>
    </lineage>
</organism>
<accession>A0ABU6PNW8</accession>
<reference evidence="1 2" key="1">
    <citation type="submission" date="2023-03" db="EMBL/GenBank/DDBJ databases">
        <title>Bacillus Genome Sequencing.</title>
        <authorList>
            <person name="Dunlap C."/>
        </authorList>
    </citation>
    <scope>NUCLEOTIDE SEQUENCE [LARGE SCALE GENOMIC DNA]</scope>
    <source>
        <strain evidence="1 2">NRS-52</strain>
    </source>
</reference>
<dbReference type="InterPro" id="IPR052411">
    <property type="entry name" value="c-mor_Regulatory_Protein"/>
</dbReference>
<dbReference type="NCBIfam" id="NF040785">
    <property type="entry name" value="CD3324_fam"/>
    <property type="match status" value="1"/>
</dbReference>
<dbReference type="PANTHER" id="PTHR37812:SF1">
    <property type="entry name" value="MU-LIKE PROPHAGE FLUMU PROTEIN C"/>
    <property type="match status" value="1"/>
</dbReference>
<dbReference type="InterPro" id="IPR009057">
    <property type="entry name" value="Homeodomain-like_sf"/>
</dbReference>
<sequence>MKYTNATNVLPEKLIMEIQKYVQGETIYIPKPEKAYKTWGSVSGGRRWLDHRNTAIRQAFMNHRSIEELSQEYYLSVETIKKIVYSNKK</sequence>
<name>A0ABU6PNW8_9BACL</name>
<dbReference type="EMBL" id="JARTLD010000009">
    <property type="protein sequence ID" value="MED5016581.1"/>
    <property type="molecule type" value="Genomic_DNA"/>
</dbReference>
<dbReference type="InterPro" id="IPR049739">
    <property type="entry name" value="YraL-like"/>
</dbReference>
<evidence type="ECO:0000313" key="2">
    <source>
        <dbReference type="Proteomes" id="UP001343257"/>
    </source>
</evidence>
<gene>
    <name evidence="1" type="ORF">P9847_04590</name>
</gene>
<keyword evidence="2" id="KW-1185">Reference proteome</keyword>
<dbReference type="SUPFAM" id="SSF46689">
    <property type="entry name" value="Homeodomain-like"/>
    <property type="match status" value="1"/>
</dbReference>
<dbReference type="RefSeq" id="WP_328275770.1">
    <property type="nucleotide sequence ID" value="NZ_JARTLD010000009.1"/>
</dbReference>
<comment type="caution">
    <text evidence="1">The sequence shown here is derived from an EMBL/GenBank/DDBJ whole genome shotgun (WGS) entry which is preliminary data.</text>
</comment>
<dbReference type="Proteomes" id="UP001343257">
    <property type="component" value="Unassembled WGS sequence"/>
</dbReference>
<dbReference type="PANTHER" id="PTHR37812">
    <property type="entry name" value="MU-LIKE PROPHAGE FLUMU PROTEIN C"/>
    <property type="match status" value="1"/>
</dbReference>
<proteinExistence type="predicted"/>
<protein>
    <submittedName>
        <fullName evidence="1">CD3324 family protein</fullName>
    </submittedName>
</protein>
<evidence type="ECO:0000313" key="1">
    <source>
        <dbReference type="EMBL" id="MED5016581.1"/>
    </source>
</evidence>